<proteinExistence type="predicted"/>
<dbReference type="Proteomes" id="UP000001654">
    <property type="component" value="Chromosome"/>
</dbReference>
<sequence length="67" mass="7734">MAPGYRMYIKPKTAKSHFIIDRNFLAKITFTKLTAFIVRAAIYARQLYKKLGLTADFHEAELNLISL</sequence>
<organism evidence="1 2">
    <name type="scientific">Zunongwangia profunda (strain DSM 18752 / CCTCC AB 206139 / SM-A87)</name>
    <name type="common">Wangia profunda</name>
    <dbReference type="NCBI Taxonomy" id="655815"/>
    <lineage>
        <taxon>Bacteria</taxon>
        <taxon>Pseudomonadati</taxon>
        <taxon>Bacteroidota</taxon>
        <taxon>Flavobacteriia</taxon>
        <taxon>Flavobacteriales</taxon>
        <taxon>Flavobacteriaceae</taxon>
        <taxon>Zunongwangia</taxon>
    </lineage>
</organism>
<dbReference type="KEGG" id="zpr:ZPR_0129"/>
<name>D5BBQ7_ZUNPS</name>
<dbReference type="STRING" id="655815.ZPR_0129"/>
<protein>
    <submittedName>
        <fullName evidence="1">Uncharacterized protein</fullName>
    </submittedName>
</protein>
<accession>D5BBQ7</accession>
<dbReference type="EMBL" id="CP001650">
    <property type="protein sequence ID" value="ADF50491.1"/>
    <property type="molecule type" value="Genomic_DNA"/>
</dbReference>
<dbReference type="AlphaFoldDB" id="D5BBQ7"/>
<gene>
    <name evidence="1" type="ordered locus">ZPR_0129</name>
</gene>
<keyword evidence="2" id="KW-1185">Reference proteome</keyword>
<dbReference type="HOGENOM" id="CLU_2811575_0_0_10"/>
<evidence type="ECO:0000313" key="2">
    <source>
        <dbReference type="Proteomes" id="UP000001654"/>
    </source>
</evidence>
<reference evidence="1 2" key="1">
    <citation type="journal article" date="2010" name="BMC Genomics">
        <title>The complete genome of Zunongwangia profunda SM-A87 reveals its adaptation to the deep-sea environment and ecological role in sedimentary organic nitrogen degradation.</title>
        <authorList>
            <person name="Qin Q.L."/>
            <person name="Zhang X.Y."/>
            <person name="Wang X.M."/>
            <person name="Liu G.M."/>
            <person name="Chen X.L."/>
            <person name="Xie B.B."/>
            <person name="Dang H.Y."/>
            <person name="Zhou B.C."/>
            <person name="Yu J."/>
            <person name="Zhang Y.Z."/>
        </authorList>
    </citation>
    <scope>NUCLEOTIDE SEQUENCE [LARGE SCALE GENOMIC DNA]</scope>
    <source>
        <strain evidence="2">DSM 18752 / CCTCC AB 206139 / SM-A87</strain>
    </source>
</reference>
<evidence type="ECO:0000313" key="1">
    <source>
        <dbReference type="EMBL" id="ADF50491.1"/>
    </source>
</evidence>